<accession>A0A1B6CVX0</accession>
<feature type="compositionally biased region" description="Basic and acidic residues" evidence="8">
    <location>
        <begin position="373"/>
        <end position="387"/>
    </location>
</feature>
<protein>
    <recommendedName>
        <fullName evidence="3">Mediator of RNA polymerase II transcription subunit 13</fullName>
    </recommendedName>
</protein>
<comment type="similarity">
    <text evidence="2">Belongs to the Mediator complex subunit 13 family.</text>
</comment>
<evidence type="ECO:0000256" key="8">
    <source>
        <dbReference type="SAM" id="MobiDB-lite"/>
    </source>
</evidence>
<dbReference type="PANTHER" id="PTHR48249">
    <property type="entry name" value="MEDIATOR OF RNA POLYMERASE II TRANSCRIPTION SUBUNIT 13"/>
    <property type="match status" value="1"/>
</dbReference>
<evidence type="ECO:0000259" key="10">
    <source>
        <dbReference type="Pfam" id="PF18296"/>
    </source>
</evidence>
<sequence length="1353" mass="148612">MTHPNHQTNGASLEDCHTNFFALTDLCGIKWRKLVSGESNFSLEPLEDPVLSSFSRCLAGDILCVWRRVGASQQPSSSGGGLFDLPQPTGPTHPPLSLQSAKELWIFWYGEEPDLSGLVTPELLTSDGEQGSWESGLSYECRSLLFKALHNLIERCLLSRDFIRLGKWFVQPYDGSEKMLEKSGHLSFSFAFFVHGESTVCASVDVRQHPPVRSLVRSHLQQAQACLHSGSGVQVILAPFGLSGTLTGQSFKTLDAQTHRVIEDWRHFYPTREPVDLPPAVEVIVGGVKLRYPSCYVLVTDLDETTAALLSTQAAGMKASCLPSTGVTVSVVPQHQYHPDCMVHPATPSTVLPERVWQDATISTTPPTTPHPENSDQPREMTGHWDFQDPTQKHSCTCAKLSSVFGQQSTPHHQQNDSLPVPSVGSPPSVAPSPLPNPHSVPQPASVPPPDPTMPTLSPQPPPPHHHPPTQSPVEDKVVSTPDGHFHGPKSVSSISNQVFSPYPSALSVEGSKPVDSVGGPGSAPPPPSSLPLPPAHQEPPPPTLKRPILSSREYESVLQEEDQPSHLLYDYSTLDAWLNHPVKRFKLAENRTDMFRSIYPPCNQQENPAPPQMFIKQEPGVTIPMDIENGVPSQSMGGKRSDPYEFEDDGMDPAVSMERFKRNPSIKEEGDKKDFDNVTLNGPKCPSGNLFTNEGLQTTAKDLDQMFDISDDISSPDETGINLLQLQVPTPPGSNKAGDDCNIGTIMVRPPRGSGGGVRPEELSKMFPTPPSHEHNPISSPCGGHPSDTPVHETTDFMPQGLIARIKQESSYPNLGSPQEESIEDWSFVFRPPTVWKFVGSSKYAPLTNLPSQSAPSVTLPSHCVYKPSFIYNSHTHHQEKPPGHMNNLLTNTTHQHSARSGSHPLPPPPQPGLHARTALSPFPSSPMQWRPPCPTNPPPPYSPAQGPAMYKVGPGRPPEANSLVVNLLLSDTALNIFRDHNFDSCTLCVCNAGSKVVGNIRGADAGVYLPQPGTPMSPYVPPGVFSPGHHVPEEDPIRCSCGFSAVVNRRLSHRSGLFFEDEMEITGLCEEREETNHPGLVGAALSVMDLVREQCVVVHSASNSLYRAARQHRPLSAPATLNLLEFGDSNQVTLTALEQGRQAQLETNTVGMCQVQEMAARQQQILQQQHCGQIGGKVPAVHRWAYLRARGPRCNQDIVRIMKSLQPLLQDAIQKKCTTRLWEAPYTVSGPLTWRQFHRLAGNGTVDRCEPQPVPTLVVGHEKDWLSLSPYALQYWEKLLLEPYSYSRDVAYIVVAPDNDYVLQRVRNFFRELSSTYEMCRLGRHCPITKVLREGILRVGSKSALRLAKEP</sequence>
<feature type="compositionally biased region" description="Pro residues" evidence="8">
    <location>
        <begin position="429"/>
        <end position="463"/>
    </location>
</feature>
<feature type="region of interest" description="Disordered" evidence="8">
    <location>
        <begin position="361"/>
        <end position="392"/>
    </location>
</feature>
<feature type="compositionally biased region" description="Pro residues" evidence="8">
    <location>
        <begin position="523"/>
        <end position="545"/>
    </location>
</feature>
<gene>
    <name evidence="11" type="ORF">g.21403</name>
</gene>
<evidence type="ECO:0000256" key="1">
    <source>
        <dbReference type="ARBA" id="ARBA00004123"/>
    </source>
</evidence>
<feature type="compositionally biased region" description="Low complexity" evidence="8">
    <location>
        <begin position="418"/>
        <end position="428"/>
    </location>
</feature>
<evidence type="ECO:0000256" key="4">
    <source>
        <dbReference type="ARBA" id="ARBA00022491"/>
    </source>
</evidence>
<keyword evidence="7" id="KW-0539">Nucleus</keyword>
<dbReference type="InterPro" id="IPR051139">
    <property type="entry name" value="Mediator_complx_sub13"/>
</dbReference>
<dbReference type="Pfam" id="PF18296">
    <property type="entry name" value="MID_MedPIWI"/>
    <property type="match status" value="1"/>
</dbReference>
<evidence type="ECO:0000256" key="6">
    <source>
        <dbReference type="ARBA" id="ARBA00023163"/>
    </source>
</evidence>
<feature type="region of interest" description="Disordered" evidence="8">
    <location>
        <begin position="729"/>
        <end position="759"/>
    </location>
</feature>
<dbReference type="EMBL" id="GEDC01019721">
    <property type="protein sequence ID" value="JAS17577.1"/>
    <property type="molecule type" value="Transcribed_RNA"/>
</dbReference>
<comment type="subcellular location">
    <subcellularLocation>
        <location evidence="1">Nucleus</location>
    </subcellularLocation>
</comment>
<evidence type="ECO:0000256" key="5">
    <source>
        <dbReference type="ARBA" id="ARBA00023015"/>
    </source>
</evidence>
<dbReference type="GO" id="GO:0016592">
    <property type="term" value="C:mediator complex"/>
    <property type="evidence" value="ECO:0007669"/>
    <property type="project" value="TreeGrafter"/>
</dbReference>
<dbReference type="InterPro" id="IPR021643">
    <property type="entry name" value="Mediator_Med13_N"/>
</dbReference>
<dbReference type="Pfam" id="PF11597">
    <property type="entry name" value="Med13_N"/>
    <property type="match status" value="1"/>
</dbReference>
<dbReference type="PANTHER" id="PTHR48249:SF3">
    <property type="entry name" value="MEDIATOR OF RNA POLYMERASE II TRANSCRIPTION SUBUNIT 13"/>
    <property type="match status" value="1"/>
</dbReference>
<evidence type="ECO:0000313" key="11">
    <source>
        <dbReference type="EMBL" id="JAS17577.1"/>
    </source>
</evidence>
<feature type="compositionally biased region" description="Pro residues" evidence="8">
    <location>
        <begin position="931"/>
        <end position="944"/>
    </location>
</feature>
<keyword evidence="5" id="KW-0805">Transcription regulation</keyword>
<dbReference type="GO" id="GO:0003713">
    <property type="term" value="F:transcription coactivator activity"/>
    <property type="evidence" value="ECO:0007669"/>
    <property type="project" value="TreeGrafter"/>
</dbReference>
<name>A0A1B6CVX0_9HEMI</name>
<dbReference type="GO" id="GO:0045944">
    <property type="term" value="P:positive regulation of transcription by RNA polymerase II"/>
    <property type="evidence" value="ECO:0007669"/>
    <property type="project" value="TreeGrafter"/>
</dbReference>
<evidence type="ECO:0000256" key="2">
    <source>
        <dbReference type="ARBA" id="ARBA00009354"/>
    </source>
</evidence>
<evidence type="ECO:0000256" key="7">
    <source>
        <dbReference type="ARBA" id="ARBA00023242"/>
    </source>
</evidence>
<feature type="region of interest" description="Disordered" evidence="8">
    <location>
        <begin position="407"/>
        <end position="550"/>
    </location>
</feature>
<feature type="compositionally biased region" description="Polar residues" evidence="8">
    <location>
        <begin position="491"/>
        <end position="500"/>
    </location>
</feature>
<feature type="domain" description="MID" evidence="10">
    <location>
        <begin position="1290"/>
        <end position="1345"/>
    </location>
</feature>
<dbReference type="PRINTS" id="PR01217">
    <property type="entry name" value="PRICHEXTENSN"/>
</dbReference>
<evidence type="ECO:0000259" key="9">
    <source>
        <dbReference type="Pfam" id="PF11597"/>
    </source>
</evidence>
<proteinExistence type="inferred from homology"/>
<dbReference type="InterPro" id="IPR041285">
    <property type="entry name" value="MID_MedPIWI"/>
</dbReference>
<feature type="non-terminal residue" evidence="11">
    <location>
        <position position="1353"/>
    </location>
</feature>
<evidence type="ECO:0000256" key="3">
    <source>
        <dbReference type="ARBA" id="ARBA00019618"/>
    </source>
</evidence>
<reference evidence="11" key="1">
    <citation type="submission" date="2015-12" db="EMBL/GenBank/DDBJ databases">
        <title>De novo transcriptome assembly of four potential Pierce s Disease insect vectors from Arizona vineyards.</title>
        <authorList>
            <person name="Tassone E.E."/>
        </authorList>
    </citation>
    <scope>NUCLEOTIDE SEQUENCE</scope>
</reference>
<organism evidence="11">
    <name type="scientific">Clastoptera arizonana</name>
    <name type="common">Arizona spittle bug</name>
    <dbReference type="NCBI Taxonomy" id="38151"/>
    <lineage>
        <taxon>Eukaryota</taxon>
        <taxon>Metazoa</taxon>
        <taxon>Ecdysozoa</taxon>
        <taxon>Arthropoda</taxon>
        <taxon>Hexapoda</taxon>
        <taxon>Insecta</taxon>
        <taxon>Pterygota</taxon>
        <taxon>Neoptera</taxon>
        <taxon>Paraneoptera</taxon>
        <taxon>Hemiptera</taxon>
        <taxon>Auchenorrhyncha</taxon>
        <taxon>Cercopoidea</taxon>
        <taxon>Clastopteridae</taxon>
        <taxon>Clastoptera</taxon>
    </lineage>
</organism>
<feature type="region of interest" description="Disordered" evidence="8">
    <location>
        <begin position="876"/>
        <end position="948"/>
    </location>
</feature>
<feature type="domain" description="Mediator complex subunit Med13 N-terminal" evidence="9">
    <location>
        <begin position="12"/>
        <end position="249"/>
    </location>
</feature>
<feature type="compositionally biased region" description="Polar residues" evidence="8">
    <location>
        <begin position="407"/>
        <end position="417"/>
    </location>
</feature>
<keyword evidence="4" id="KW-0678">Repressor</keyword>
<keyword evidence="6" id="KW-0804">Transcription</keyword>